<protein>
    <recommendedName>
        <fullName evidence="9">Zn(2)-C6 fungal-type domain-containing protein</fullName>
    </recommendedName>
</protein>
<evidence type="ECO:0000256" key="4">
    <source>
        <dbReference type="ARBA" id="ARBA00023015"/>
    </source>
</evidence>
<evidence type="ECO:0000256" key="7">
    <source>
        <dbReference type="ARBA" id="ARBA00023242"/>
    </source>
</evidence>
<evidence type="ECO:0000256" key="2">
    <source>
        <dbReference type="ARBA" id="ARBA00022723"/>
    </source>
</evidence>
<dbReference type="GO" id="GO:0000981">
    <property type="term" value="F:DNA-binding transcription factor activity, RNA polymerase II-specific"/>
    <property type="evidence" value="ECO:0007669"/>
    <property type="project" value="InterPro"/>
</dbReference>
<evidence type="ECO:0000259" key="9">
    <source>
        <dbReference type="PROSITE" id="PS50048"/>
    </source>
</evidence>
<evidence type="ECO:0000256" key="1">
    <source>
        <dbReference type="ARBA" id="ARBA00004123"/>
    </source>
</evidence>
<dbReference type="InterPro" id="IPR007219">
    <property type="entry name" value="XnlR_reg_dom"/>
</dbReference>
<evidence type="ECO:0000256" key="6">
    <source>
        <dbReference type="ARBA" id="ARBA00023163"/>
    </source>
</evidence>
<keyword evidence="4" id="KW-0805">Transcription regulation</keyword>
<gene>
    <name evidence="10" type="ORF">OHC33_002863</name>
</gene>
<evidence type="ECO:0000313" key="11">
    <source>
        <dbReference type="Proteomes" id="UP001316803"/>
    </source>
</evidence>
<keyword evidence="7" id="KW-0539">Nucleus</keyword>
<dbReference type="GO" id="GO:0005634">
    <property type="term" value="C:nucleus"/>
    <property type="evidence" value="ECO:0007669"/>
    <property type="project" value="UniProtKB-SubCell"/>
</dbReference>
<dbReference type="InterPro" id="IPR036864">
    <property type="entry name" value="Zn2-C6_fun-type_DNA-bd_sf"/>
</dbReference>
<evidence type="ECO:0000256" key="8">
    <source>
        <dbReference type="SAM" id="MobiDB-lite"/>
    </source>
</evidence>
<comment type="subcellular location">
    <subcellularLocation>
        <location evidence="1">Nucleus</location>
    </subcellularLocation>
</comment>
<dbReference type="PROSITE" id="PS50048">
    <property type="entry name" value="ZN2_CY6_FUNGAL_2"/>
    <property type="match status" value="1"/>
</dbReference>
<dbReference type="GO" id="GO:0045944">
    <property type="term" value="P:positive regulation of transcription by RNA polymerase II"/>
    <property type="evidence" value="ECO:0007669"/>
    <property type="project" value="TreeGrafter"/>
</dbReference>
<dbReference type="Pfam" id="PF04082">
    <property type="entry name" value="Fungal_trans"/>
    <property type="match status" value="1"/>
</dbReference>
<keyword evidence="6" id="KW-0804">Transcription</keyword>
<dbReference type="PANTHER" id="PTHR47782:SF1">
    <property type="entry name" value="PYRIMIDINE PATHWAY REGULATORY PROTEIN 1"/>
    <property type="match status" value="1"/>
</dbReference>
<feature type="domain" description="Zn(2)-C6 fungal-type" evidence="9">
    <location>
        <begin position="10"/>
        <end position="38"/>
    </location>
</feature>
<keyword evidence="11" id="KW-1185">Reference proteome</keyword>
<feature type="region of interest" description="Disordered" evidence="8">
    <location>
        <begin position="107"/>
        <end position="133"/>
    </location>
</feature>
<dbReference type="Gene3D" id="4.10.240.10">
    <property type="entry name" value="Zn(2)-C6 fungal-type DNA-binding domain"/>
    <property type="match status" value="1"/>
</dbReference>
<dbReference type="SMART" id="SM00066">
    <property type="entry name" value="GAL4"/>
    <property type="match status" value="1"/>
</dbReference>
<dbReference type="Proteomes" id="UP001316803">
    <property type="component" value="Unassembled WGS sequence"/>
</dbReference>
<dbReference type="InterPro" id="IPR001138">
    <property type="entry name" value="Zn2Cys6_DnaBD"/>
</dbReference>
<dbReference type="AlphaFoldDB" id="A0AAN8IQP3"/>
<keyword evidence="3" id="KW-0862">Zinc</keyword>
<keyword evidence="5" id="KW-0238">DNA-binding</keyword>
<proteinExistence type="predicted"/>
<reference evidence="10 11" key="1">
    <citation type="submission" date="2022-12" db="EMBL/GenBank/DDBJ databases">
        <title>Genomic features and morphological characterization of a novel Knufia sp. strain isolated from spacecraft assembly facility.</title>
        <authorList>
            <person name="Teixeira M."/>
            <person name="Chander A.M."/>
            <person name="Stajich J.E."/>
            <person name="Venkateswaran K."/>
        </authorList>
    </citation>
    <scope>NUCLEOTIDE SEQUENCE [LARGE SCALE GENOMIC DNA]</scope>
    <source>
        <strain evidence="10 11">FJI-L2-BK-P2</strain>
    </source>
</reference>
<dbReference type="CDD" id="cd00067">
    <property type="entry name" value="GAL4"/>
    <property type="match status" value="1"/>
</dbReference>
<dbReference type="Pfam" id="PF00172">
    <property type="entry name" value="Zn_clus"/>
    <property type="match status" value="1"/>
</dbReference>
<dbReference type="InterPro" id="IPR052202">
    <property type="entry name" value="Yeast_MetPath_Reg"/>
</dbReference>
<dbReference type="GO" id="GO:0043565">
    <property type="term" value="F:sequence-specific DNA binding"/>
    <property type="evidence" value="ECO:0007669"/>
    <property type="project" value="TreeGrafter"/>
</dbReference>
<evidence type="ECO:0000313" key="10">
    <source>
        <dbReference type="EMBL" id="KAK5956287.1"/>
    </source>
</evidence>
<dbReference type="SUPFAM" id="SSF57701">
    <property type="entry name" value="Zn2/Cys6 DNA-binding domain"/>
    <property type="match status" value="1"/>
</dbReference>
<keyword evidence="2" id="KW-0479">Metal-binding</keyword>
<dbReference type="CDD" id="cd12148">
    <property type="entry name" value="fungal_TF_MHR"/>
    <property type="match status" value="1"/>
</dbReference>
<dbReference type="SMART" id="SM00906">
    <property type="entry name" value="Fungal_trans"/>
    <property type="match status" value="1"/>
</dbReference>
<evidence type="ECO:0000256" key="5">
    <source>
        <dbReference type="ARBA" id="ARBA00023125"/>
    </source>
</evidence>
<name>A0AAN8IQP3_9EURO</name>
<accession>A0AAN8IQP3</accession>
<organism evidence="10 11">
    <name type="scientific">Knufia fluminis</name>
    <dbReference type="NCBI Taxonomy" id="191047"/>
    <lineage>
        <taxon>Eukaryota</taxon>
        <taxon>Fungi</taxon>
        <taxon>Dikarya</taxon>
        <taxon>Ascomycota</taxon>
        <taxon>Pezizomycotina</taxon>
        <taxon>Eurotiomycetes</taxon>
        <taxon>Chaetothyriomycetidae</taxon>
        <taxon>Chaetothyriales</taxon>
        <taxon>Trichomeriaceae</taxon>
        <taxon>Knufia</taxon>
    </lineage>
</organism>
<dbReference type="PROSITE" id="PS00463">
    <property type="entry name" value="ZN2_CY6_FUNGAL_1"/>
    <property type="match status" value="1"/>
</dbReference>
<dbReference type="EMBL" id="JAKLMC020000005">
    <property type="protein sequence ID" value="KAK5956287.1"/>
    <property type="molecule type" value="Genomic_DNA"/>
</dbReference>
<dbReference type="PANTHER" id="PTHR47782">
    <property type="entry name" value="ZN(II)2CYS6 TRANSCRIPTION FACTOR (EUROFUNG)-RELATED"/>
    <property type="match status" value="1"/>
</dbReference>
<comment type="caution">
    <text evidence="10">The sequence shown here is derived from an EMBL/GenBank/DDBJ whole genome shotgun (WGS) entry which is preliminary data.</text>
</comment>
<dbReference type="GO" id="GO:0006351">
    <property type="term" value="P:DNA-templated transcription"/>
    <property type="evidence" value="ECO:0007669"/>
    <property type="project" value="InterPro"/>
</dbReference>
<sequence>MAECRRSVLSCARCRRRKIKCDRAIPCSQCVTAKAECTGYSSKEQDSSIPRSIVQHLEAEIAKIEGELARNGHLEELNASDILAGMPTHNGVPFTDHVNPALELSNQEEVKQEPMAPPQATHISAPDEQDPDRQEIMRSKELQAMIYAILAPGPGMTDLIARVRMSLTPSTALATLPSPRDVRRKSLSRPTTHEISCMMLKSIPINIIKSLMKKYMTRVYPIFPVLHAPSLWQQLDNVLRTLQGLPPGHRTIPPSFDFLIVYLCLAVSATLGSAKTGHEQKHMIFSGSLFEEGIQHFSEKAKIPSDLAGIQITCLVLQYAAINPRQANVWMLTGTVMRACLELGLHREPPDTTPYDHLTLDLRRRVFWSAYCFDRSICSALQRPLSIPDETIDAQFPSTLDDRHIHPHGIDPNGTETKGHVIRWVQFRRLQSHMTEVHFQNKPLNPAQTWDDWLDEMERRLRAWYDEYNDGHELIEFTLMHGLTNLHRPSPRVPMPHPRSLMLAFEAACSSAKSLREHIVSGFYRRSWLIAHHVLENSMVVLFCLRYGFDTISAKFGAQQIFEMTKVFTANFLTLASQGWDEVSNYAGIYERLLGPLLESVFSNKPPSLSSFGPAQDAELTRLLYPGPAQLDKLRFGTRSYGMQNNGAMNGLGDPGLPPFDVASLNWEDFSVSDGGSGGNGAGLGGSFLDSWDVTQANLDLGAGQEIFGMS</sequence>
<evidence type="ECO:0000256" key="3">
    <source>
        <dbReference type="ARBA" id="ARBA00022833"/>
    </source>
</evidence>
<dbReference type="CDD" id="cd14723">
    <property type="entry name" value="ZIP_Ppr1"/>
    <property type="match status" value="1"/>
</dbReference>
<dbReference type="GO" id="GO:0008270">
    <property type="term" value="F:zinc ion binding"/>
    <property type="evidence" value="ECO:0007669"/>
    <property type="project" value="InterPro"/>
</dbReference>